<accession>A0AAP0YW07</accession>
<evidence type="ECO:0000313" key="1">
    <source>
        <dbReference type="EMBL" id="BCL40547.1"/>
    </source>
</evidence>
<dbReference type="AlphaFoldDB" id="A0AAP0YW07"/>
<proteinExistence type="predicted"/>
<dbReference type="RefSeq" id="WP_045414816.1">
    <property type="nucleotide sequence ID" value="NZ_AP023447.1"/>
</dbReference>
<gene>
    <name evidence="1" type="ORF">OIPHN260_00490</name>
</gene>
<dbReference type="Proteomes" id="UP000595858">
    <property type="component" value="Chromosome"/>
</dbReference>
<dbReference type="EMBL" id="AP023447">
    <property type="protein sequence ID" value="BCL40547.1"/>
    <property type="molecule type" value="Genomic_DNA"/>
</dbReference>
<dbReference type="CDD" id="cd20693">
    <property type="entry name" value="CdiI_EcoliA0-like"/>
    <property type="match status" value="1"/>
</dbReference>
<sequence length="122" mass="14072">MSLFEECKEALSADFTIIDKEEERVTTILEGYPFVSRNISWSEISFRDFETSDELLCQSWLKNENVYVIADDANIPIFRTNLRLVLENIYDVAALSPKIFIFNEGMILQPLFPSDALRLGAR</sequence>
<dbReference type="Pfam" id="PF24172">
    <property type="entry name" value="CdiI_ImmP"/>
    <property type="match status" value="1"/>
</dbReference>
<dbReference type="InterPro" id="IPR049585">
    <property type="entry name" value="CdiI_EcoliA0-like"/>
</dbReference>
<evidence type="ECO:0000313" key="2">
    <source>
        <dbReference type="Proteomes" id="UP000595858"/>
    </source>
</evidence>
<organism evidence="1 2">
    <name type="scientific">Enterobacter roggenkampii</name>
    <dbReference type="NCBI Taxonomy" id="1812935"/>
    <lineage>
        <taxon>Bacteria</taxon>
        <taxon>Pseudomonadati</taxon>
        <taxon>Pseudomonadota</taxon>
        <taxon>Gammaproteobacteria</taxon>
        <taxon>Enterobacterales</taxon>
        <taxon>Enterobacteriaceae</taxon>
        <taxon>Enterobacter</taxon>
        <taxon>Enterobacter cloacae complex</taxon>
    </lineage>
</organism>
<reference evidence="1" key="1">
    <citation type="journal article" date="2020" name="J Glob Antimicrob Resist">
        <title>Genomic characterization of clinical Enterobacter roggenkampii co-harboring blaIMP-1- and blaGES-5-encoding IncP6 and mcr-9-encoding IncHI2 plasmids isolated in Japan.</title>
        <authorList>
            <person name="Umeda K."/>
            <person name="Nakamura H."/>
            <person name="Fukuda A."/>
            <person name="Matsumoto Y."/>
            <person name="Motooka D."/>
            <person name="Nakamura S."/>
            <person name="Yasui Y."/>
            <person name="Yoshida H."/>
            <person name="Kawahara R."/>
        </authorList>
    </citation>
    <scope>NUCLEOTIDE SEQUENCE</scope>
    <source>
        <strain evidence="1">OIPH-N260</strain>
    </source>
</reference>
<protein>
    <submittedName>
        <fullName evidence="1">Uncharacterized protein</fullName>
    </submittedName>
</protein>
<name>A0AAP0YW07_9ENTR</name>